<dbReference type="PANTHER" id="PTHR35186">
    <property type="entry name" value="ANK_REP_REGION DOMAIN-CONTAINING PROTEIN"/>
    <property type="match status" value="1"/>
</dbReference>
<protein>
    <recommendedName>
        <fullName evidence="1">DUF7580 domain-containing protein</fullName>
    </recommendedName>
</protein>
<organism evidence="2 3">
    <name type="scientific">Lasiosphaeria miniovina</name>
    <dbReference type="NCBI Taxonomy" id="1954250"/>
    <lineage>
        <taxon>Eukaryota</taxon>
        <taxon>Fungi</taxon>
        <taxon>Dikarya</taxon>
        <taxon>Ascomycota</taxon>
        <taxon>Pezizomycotina</taxon>
        <taxon>Sordariomycetes</taxon>
        <taxon>Sordariomycetidae</taxon>
        <taxon>Sordariales</taxon>
        <taxon>Lasiosphaeriaceae</taxon>
        <taxon>Lasiosphaeria</taxon>
    </lineage>
</organism>
<dbReference type="Pfam" id="PF24476">
    <property type="entry name" value="DUF7580"/>
    <property type="match status" value="1"/>
</dbReference>
<dbReference type="InterPro" id="IPR056002">
    <property type="entry name" value="DUF7580"/>
</dbReference>
<feature type="domain" description="DUF7580" evidence="1">
    <location>
        <begin position="211"/>
        <end position="386"/>
    </location>
</feature>
<accession>A0AA40BFD0</accession>
<sequence length="420" mass="47613">MTTSPVSDSSSWRSRLLCSSRYLKYFRRWVGARRRCRVGADYFLVRDLETEHQILQNTCETHLKGIAPDSRLDELIENPFCTDWKGFDDQIRLWLWRSHSAFQQRLTEMMHGATKEQQQMLAIQEDRKIKHRTGFTLKKKDYTSTLTRIKEGNSVLLKLTQQNNELEPSRRSRSQAKVARLIRQLSRSTAVGCYGLVADVEHKFELYPQPNQPEARSFVTLRQVLEESEKGGLSPPFGYPEQLKLALALSTSVLHLYNTPWLARIVTLDDVVFLRETSLNYHSAYQPFVAKDFPPQPNSQPQQMHPPLPARLRPVDLTVLSLGTLLIQIITGRRIADLDFDLGGSSGSGTDLNSVLSKKEAASQLAGPVLQCGGMNYESAAQWCLGSILGVAGLEDDHFCQDFYEGVVARLEGDSRIQQQ</sequence>
<evidence type="ECO:0000313" key="3">
    <source>
        <dbReference type="Proteomes" id="UP001172101"/>
    </source>
</evidence>
<reference evidence="2" key="1">
    <citation type="submission" date="2023-06" db="EMBL/GenBank/DDBJ databases">
        <title>Genome-scale phylogeny and comparative genomics of the fungal order Sordariales.</title>
        <authorList>
            <consortium name="Lawrence Berkeley National Laboratory"/>
            <person name="Hensen N."/>
            <person name="Bonometti L."/>
            <person name="Westerberg I."/>
            <person name="Brannstrom I.O."/>
            <person name="Guillou S."/>
            <person name="Cros-Aarteil S."/>
            <person name="Calhoun S."/>
            <person name="Haridas S."/>
            <person name="Kuo A."/>
            <person name="Mondo S."/>
            <person name="Pangilinan J."/>
            <person name="Riley R."/>
            <person name="LaButti K."/>
            <person name="Andreopoulos B."/>
            <person name="Lipzen A."/>
            <person name="Chen C."/>
            <person name="Yanf M."/>
            <person name="Daum C."/>
            <person name="Ng V."/>
            <person name="Clum A."/>
            <person name="Steindorff A."/>
            <person name="Ohm R."/>
            <person name="Martin F."/>
            <person name="Silar P."/>
            <person name="Natvig D."/>
            <person name="Lalanne C."/>
            <person name="Gautier V."/>
            <person name="Ament-velasquez S.L."/>
            <person name="Kruys A."/>
            <person name="Hutchinson M.I."/>
            <person name="Powell A.J."/>
            <person name="Barry K."/>
            <person name="Miller A.N."/>
            <person name="Grigoriev I.V."/>
            <person name="Debuchy R."/>
            <person name="Gladieux P."/>
            <person name="Thoren M.H."/>
            <person name="Johannesson H."/>
        </authorList>
    </citation>
    <scope>NUCLEOTIDE SEQUENCE</scope>
    <source>
        <strain evidence="2">SMH2392-1A</strain>
    </source>
</reference>
<evidence type="ECO:0000259" key="1">
    <source>
        <dbReference type="Pfam" id="PF24476"/>
    </source>
</evidence>
<gene>
    <name evidence="2" type="ORF">B0T26DRAFT_669387</name>
</gene>
<evidence type="ECO:0000313" key="2">
    <source>
        <dbReference type="EMBL" id="KAK0732923.1"/>
    </source>
</evidence>
<dbReference type="AlphaFoldDB" id="A0AA40BFD0"/>
<proteinExistence type="predicted"/>
<name>A0AA40BFD0_9PEZI</name>
<dbReference type="Proteomes" id="UP001172101">
    <property type="component" value="Unassembled WGS sequence"/>
</dbReference>
<dbReference type="EMBL" id="JAUIRO010000001">
    <property type="protein sequence ID" value="KAK0732923.1"/>
    <property type="molecule type" value="Genomic_DNA"/>
</dbReference>
<dbReference type="PANTHER" id="PTHR35186:SF4">
    <property type="entry name" value="PRION-INHIBITION AND PROPAGATION HELO DOMAIN-CONTAINING PROTEIN"/>
    <property type="match status" value="1"/>
</dbReference>
<dbReference type="RefSeq" id="XP_060301800.1">
    <property type="nucleotide sequence ID" value="XM_060439042.1"/>
</dbReference>
<comment type="caution">
    <text evidence="2">The sequence shown here is derived from an EMBL/GenBank/DDBJ whole genome shotgun (WGS) entry which is preliminary data.</text>
</comment>
<keyword evidence="3" id="KW-1185">Reference proteome</keyword>
<dbReference type="GeneID" id="85322312"/>